<organism evidence="2 3">
    <name type="scientific">Galbibacter orientalis DSM 19592</name>
    <dbReference type="NCBI Taxonomy" id="926559"/>
    <lineage>
        <taxon>Bacteria</taxon>
        <taxon>Pseudomonadati</taxon>
        <taxon>Bacteroidota</taxon>
        <taxon>Flavobacteriia</taxon>
        <taxon>Flavobacteriales</taxon>
        <taxon>Flavobacteriaceae</taxon>
        <taxon>Galbibacter</taxon>
    </lineage>
</organism>
<dbReference type="eggNOG" id="ENOG5032ZY9">
    <property type="taxonomic scope" value="Bacteria"/>
</dbReference>
<evidence type="ECO:0000313" key="3">
    <source>
        <dbReference type="Proteomes" id="UP000004690"/>
    </source>
</evidence>
<protein>
    <recommendedName>
        <fullName evidence="4">Lipocalin-like domain-containing protein</fullName>
    </recommendedName>
</protein>
<evidence type="ECO:0000256" key="1">
    <source>
        <dbReference type="SAM" id="SignalP"/>
    </source>
</evidence>
<dbReference type="AlphaFoldDB" id="I3C9R6"/>
<dbReference type="OrthoDB" id="882993at2"/>
<feature type="signal peptide" evidence="1">
    <location>
        <begin position="1"/>
        <end position="21"/>
    </location>
</feature>
<dbReference type="Proteomes" id="UP000004690">
    <property type="component" value="Unassembled WGS sequence"/>
</dbReference>
<dbReference type="PROSITE" id="PS51257">
    <property type="entry name" value="PROKAR_LIPOPROTEIN"/>
    <property type="match status" value="1"/>
</dbReference>
<reference evidence="2 3" key="1">
    <citation type="submission" date="2012-02" db="EMBL/GenBank/DDBJ databases">
        <title>Improved High-Quality Draft genome of Joostella marina DSM 19592.</title>
        <authorList>
            <consortium name="US DOE Joint Genome Institute (JGI-PGF)"/>
            <person name="Lucas S."/>
            <person name="Copeland A."/>
            <person name="Lapidus A."/>
            <person name="Bruce D."/>
            <person name="Goodwin L."/>
            <person name="Pitluck S."/>
            <person name="Peters L."/>
            <person name="Chertkov O."/>
            <person name="Ovchinnikova G."/>
            <person name="Kyrpides N."/>
            <person name="Mavromatis K."/>
            <person name="Detter J.C."/>
            <person name="Han C."/>
            <person name="Land M."/>
            <person name="Hauser L."/>
            <person name="Markowitz V."/>
            <person name="Cheng J.-F."/>
            <person name="Hugenholtz P."/>
            <person name="Woyke T."/>
            <person name="Wu D."/>
            <person name="Tindall B."/>
            <person name="Brambilla E."/>
            <person name="Klenk H.-P."/>
            <person name="Eisen J.A."/>
        </authorList>
    </citation>
    <scope>NUCLEOTIDE SEQUENCE [LARGE SCALE GENOMIC DNA]</scope>
    <source>
        <strain evidence="2 3">DSM 19592</strain>
    </source>
</reference>
<feature type="chain" id="PRO_5003668665" description="Lipocalin-like domain-containing protein" evidence="1">
    <location>
        <begin position="22"/>
        <end position="153"/>
    </location>
</feature>
<sequence length="153" mass="17545">MKTISLPLVFLLIFISCNSDDNVTDLNNTPTSIDITGNWYLIEMSGNIPNSTTTKNDMEWQETYTFNQDSTFTKTRFDEGNNTTIKISGTYKLKATEEERGLNLYYNEESSIIGSCSNAKEEYLYFLDNSQIRSNWWACDGLGLLYEKGNYLD</sequence>
<dbReference type="EMBL" id="JH651379">
    <property type="protein sequence ID" value="EIJ40359.1"/>
    <property type="molecule type" value="Genomic_DNA"/>
</dbReference>
<keyword evidence="3" id="KW-1185">Reference proteome</keyword>
<proteinExistence type="predicted"/>
<name>I3C9R6_9FLAO</name>
<dbReference type="RefSeq" id="WP_008614604.1">
    <property type="nucleotide sequence ID" value="NZ_JH651379.1"/>
</dbReference>
<keyword evidence="1" id="KW-0732">Signal</keyword>
<evidence type="ECO:0000313" key="2">
    <source>
        <dbReference type="EMBL" id="EIJ40359.1"/>
    </source>
</evidence>
<accession>I3C9R6</accession>
<gene>
    <name evidence="2" type="ORF">JoomaDRAFT_3417</name>
</gene>
<dbReference type="HOGENOM" id="CLU_146620_0_0_10"/>
<evidence type="ECO:0008006" key="4">
    <source>
        <dbReference type="Google" id="ProtNLM"/>
    </source>
</evidence>